<evidence type="ECO:0000313" key="15">
    <source>
        <dbReference type="EnsemblPlants" id="AES76692"/>
    </source>
</evidence>
<dbReference type="GO" id="GO:0003746">
    <property type="term" value="F:translation elongation factor activity"/>
    <property type="evidence" value="ECO:0007669"/>
    <property type="project" value="UniProtKB-UniRule"/>
</dbReference>
<comment type="function">
    <text evidence="7">Associates with the EF-Tu.GDP complex and induces the exchange of GDP to GTP. It remains bound to the aminoacyl-tRNA.EF-Tu.GTP complex up to the GTP hydrolysis stage on the ribosome.</text>
</comment>
<feature type="domain" description="Disease resistance protein Roq1-like winged-helix" evidence="13">
    <location>
        <begin position="299"/>
        <end position="369"/>
    </location>
</feature>
<evidence type="ECO:0000256" key="3">
    <source>
        <dbReference type="ARBA" id="ARBA00022768"/>
    </source>
</evidence>
<evidence type="ECO:0000256" key="2">
    <source>
        <dbReference type="ARBA" id="ARBA00022737"/>
    </source>
</evidence>
<keyword evidence="2" id="KW-0677">Repeat</keyword>
<dbReference type="Pfam" id="PF13855">
    <property type="entry name" value="LRR_8"/>
    <property type="match status" value="1"/>
</dbReference>
<dbReference type="GO" id="GO:0005739">
    <property type="term" value="C:mitochondrion"/>
    <property type="evidence" value="ECO:0007669"/>
    <property type="project" value="UniProtKB-SubCell"/>
</dbReference>
<dbReference type="InterPro" id="IPR036402">
    <property type="entry name" value="EF-Ts_dimer_sf"/>
</dbReference>
<dbReference type="PANTHER" id="PTHR11017:SF259">
    <property type="entry name" value="ADP-RIBOSYL CYCLASE_CYCLIC ADP-RIBOSE HYDROLASE"/>
    <property type="match status" value="1"/>
</dbReference>
<dbReference type="SUPFAM" id="SSF52540">
    <property type="entry name" value="P-loop containing nucleoside triphosphate hydrolases"/>
    <property type="match status" value="1"/>
</dbReference>
<dbReference type="InterPro" id="IPR014039">
    <property type="entry name" value="Transl_elong_EFTs/EF1B_dimer"/>
</dbReference>
<feature type="coiled-coil region" evidence="8">
    <location>
        <begin position="858"/>
        <end position="885"/>
    </location>
</feature>
<dbReference type="Gene3D" id="3.30.479.20">
    <property type="entry name" value="Elongation factor Ts, dimerisation domain"/>
    <property type="match status" value="1"/>
</dbReference>
<organism evidence="14 16">
    <name type="scientific">Medicago truncatula</name>
    <name type="common">Barrel medic</name>
    <name type="synonym">Medicago tribuloides</name>
    <dbReference type="NCBI Taxonomy" id="3880"/>
    <lineage>
        <taxon>Eukaryota</taxon>
        <taxon>Viridiplantae</taxon>
        <taxon>Streptophyta</taxon>
        <taxon>Embryophyta</taxon>
        <taxon>Tracheophyta</taxon>
        <taxon>Spermatophyta</taxon>
        <taxon>Magnoliopsida</taxon>
        <taxon>eudicotyledons</taxon>
        <taxon>Gunneridae</taxon>
        <taxon>Pentapetalae</taxon>
        <taxon>rosids</taxon>
        <taxon>fabids</taxon>
        <taxon>Fabales</taxon>
        <taxon>Fabaceae</taxon>
        <taxon>Papilionoideae</taxon>
        <taxon>50 kb inversion clade</taxon>
        <taxon>NPAAA clade</taxon>
        <taxon>Hologalegina</taxon>
        <taxon>IRL clade</taxon>
        <taxon>Trifolieae</taxon>
        <taxon>Medicago</taxon>
    </lineage>
</organism>
<dbReference type="PROSITE" id="PS51450">
    <property type="entry name" value="LRR"/>
    <property type="match status" value="1"/>
</dbReference>
<evidence type="ECO:0000256" key="7">
    <source>
        <dbReference type="HAMAP-Rule" id="MF_03135"/>
    </source>
</evidence>
<dbReference type="InterPro" id="IPR045344">
    <property type="entry name" value="C-JID"/>
</dbReference>
<evidence type="ECO:0000256" key="4">
    <source>
        <dbReference type="ARBA" id="ARBA00022917"/>
    </source>
</evidence>
<evidence type="ECO:0000259" key="11">
    <source>
        <dbReference type="Pfam" id="PF00931"/>
    </source>
</evidence>
<dbReference type="EnsemblPlants" id="AES76692">
    <property type="protein sequence ID" value="AES76692"/>
    <property type="gene ID" value="MTR_6g084360"/>
</dbReference>
<keyword evidence="7" id="KW-0496">Mitochondrion</keyword>
<dbReference type="SUPFAM" id="SSF54713">
    <property type="entry name" value="Elongation factor Ts (EF-Ts), dimerisation domain"/>
    <property type="match status" value="1"/>
</dbReference>
<comment type="similarity">
    <text evidence="7">Belongs to the EF-Ts family.</text>
</comment>
<sequence>MAASATVMICYPWLFASLGIGEFKRKPQSREMKKIVRTIMNILKYKSSCVSKDLVGINSPIEALQNHLLLDSDDGVRVIGICGMGGIGKTALAMTLYGQISHRFSASCFIDDVSKIYRSGDGPLDAQKQILLQTVGIEHNQICNHYSATNLMRINLCHERALLILDNVDQVGQLEKIAVRREWLGAGSRIIIISRDEHILKEYGVDVVYKVPLLNQAESHMLFCRKAFKVEKIIMSDYQNLADEILNYAKGLPLAITVLGSFLFGRNVTEWKSALSRLRESPDNNVMDVLQISFDGLNLTEKEMFLHIACFFNFLHEKRVKNILNSCGFHADIGLRVLLDKSLISIDNSIIKMHYLLEELGRKIVQESSSKEQRKWSRLWSHEQIYNVMMEKMVKFLFRIKKTYFHFCKHYKYWKLLIIISYGNYGGNVVSESPNCLSNKLRYVEWLEYPFKYLPSSFHPYELVELILARSSITQLWTNKKYLPNLRKLDLSHSINLVKIIDFGAFPNLEWLSLEECINLVELDPSIGLLEKLSYLNLDGCYSLESIPNNIFSLSSLEDLNMRGCSKVFDDPMHLKKPDISESASQDSTDTYLLPLLCRLYLLRTVDISFCRLSQVPDAIECLSSLERLNLGGNYFVTLPSLWKLSKLVYLNLEHCELLESLPQLPSPTTIGRDRRENKWWTTGLVIFNCPKLAESEREHCRSMTFSWMAQFIKAYPHSYPAYLDEFHIVVPGSEIPNWINNHSMGDSIPIEFSPPMHDNINDIIGFVCCAVFSVAPPDSIFTPWDPPWVRITGISDIKLKIPVIINGSFRTTKSSHLWIIYFPRGSRHEFRKIHFDIFSAKISPMRVKSCGYRWVCKHDLQELRKILGSEVKEFERKKLQLQQNQTVMRLSLALLLQNQTLHQVHSPQETEGPSPESPATEEEVQEQTPVVVQVEDEEVAIASETNNNLSNSNGQTGITSSDKGSTNQHLHEKAQAYLRKKGLSSADKKSGRRVAEGRIGTYIHDSRISVLIEVKCETDFIGRSEKFKELVHDLAMQREDLASKAENRREKIVEGRISKRLGELALLEQPFIKDDSVLVKDLVRQSIAAIGENINVRRFVRFTLGETIIA</sequence>
<keyword evidence="3 7" id="KW-0251">Elongation factor</keyword>
<dbReference type="EMBL" id="CM001222">
    <property type="protein sequence ID" value="AES76692.2"/>
    <property type="molecule type" value="Genomic_DNA"/>
</dbReference>
<dbReference type="SMART" id="SM00369">
    <property type="entry name" value="LRR_TYP"/>
    <property type="match status" value="4"/>
</dbReference>
<reference evidence="14 16" key="2">
    <citation type="journal article" date="2014" name="BMC Genomics">
        <title>An improved genome release (version Mt4.0) for the model legume Medicago truncatula.</title>
        <authorList>
            <person name="Tang H."/>
            <person name="Krishnakumar V."/>
            <person name="Bidwell S."/>
            <person name="Rosen B."/>
            <person name="Chan A."/>
            <person name="Zhou S."/>
            <person name="Gentzbittel L."/>
            <person name="Childs K.L."/>
            <person name="Yandell M."/>
            <person name="Gundlach H."/>
            <person name="Mayer K.F."/>
            <person name="Schwartz D.C."/>
            <person name="Town C.D."/>
        </authorList>
    </citation>
    <scope>GENOME REANNOTATION</scope>
    <source>
        <strain evidence="15 16">cv. Jemalong A17</strain>
    </source>
</reference>
<reference evidence="14 16" key="1">
    <citation type="journal article" date="2011" name="Nature">
        <title>The Medicago genome provides insight into the evolution of rhizobial symbioses.</title>
        <authorList>
            <person name="Young N.D."/>
            <person name="Debelle F."/>
            <person name="Oldroyd G.E."/>
            <person name="Geurts R."/>
            <person name="Cannon S.B."/>
            <person name="Udvardi M.K."/>
            <person name="Benedito V.A."/>
            <person name="Mayer K.F."/>
            <person name="Gouzy J."/>
            <person name="Schoof H."/>
            <person name="Van de Peer Y."/>
            <person name="Proost S."/>
            <person name="Cook D.R."/>
            <person name="Meyers B.C."/>
            <person name="Spannagl M."/>
            <person name="Cheung F."/>
            <person name="De Mita S."/>
            <person name="Krishnakumar V."/>
            <person name="Gundlach H."/>
            <person name="Zhou S."/>
            <person name="Mudge J."/>
            <person name="Bharti A.K."/>
            <person name="Murray J.D."/>
            <person name="Naoumkina M.A."/>
            <person name="Rosen B."/>
            <person name="Silverstein K.A."/>
            <person name="Tang H."/>
            <person name="Rombauts S."/>
            <person name="Zhao P.X."/>
            <person name="Zhou P."/>
            <person name="Barbe V."/>
            <person name="Bardou P."/>
            <person name="Bechner M."/>
            <person name="Bellec A."/>
            <person name="Berger A."/>
            <person name="Berges H."/>
            <person name="Bidwell S."/>
            <person name="Bisseling T."/>
            <person name="Choisne N."/>
            <person name="Couloux A."/>
            <person name="Denny R."/>
            <person name="Deshpande S."/>
            <person name="Dai X."/>
            <person name="Doyle J.J."/>
            <person name="Dudez A.M."/>
            <person name="Farmer A.D."/>
            <person name="Fouteau S."/>
            <person name="Franken C."/>
            <person name="Gibelin C."/>
            <person name="Gish J."/>
            <person name="Goldstein S."/>
            <person name="Gonzalez A.J."/>
            <person name="Green P.J."/>
            <person name="Hallab A."/>
            <person name="Hartog M."/>
            <person name="Hua A."/>
            <person name="Humphray S.J."/>
            <person name="Jeong D.H."/>
            <person name="Jing Y."/>
            <person name="Jocker A."/>
            <person name="Kenton S.M."/>
            <person name="Kim D.J."/>
            <person name="Klee K."/>
            <person name="Lai H."/>
            <person name="Lang C."/>
            <person name="Lin S."/>
            <person name="Macmil S.L."/>
            <person name="Magdelenat G."/>
            <person name="Matthews L."/>
            <person name="McCorrison J."/>
            <person name="Monaghan E.L."/>
            <person name="Mun J.H."/>
            <person name="Najar F.Z."/>
            <person name="Nicholson C."/>
            <person name="Noirot C."/>
            <person name="O'Bleness M."/>
            <person name="Paule C.R."/>
            <person name="Poulain J."/>
            <person name="Prion F."/>
            <person name="Qin B."/>
            <person name="Qu C."/>
            <person name="Retzel E.F."/>
            <person name="Riddle C."/>
            <person name="Sallet E."/>
            <person name="Samain S."/>
            <person name="Samson N."/>
            <person name="Sanders I."/>
            <person name="Saurat O."/>
            <person name="Scarpelli C."/>
            <person name="Schiex T."/>
            <person name="Segurens B."/>
            <person name="Severin A.J."/>
            <person name="Sherrier D.J."/>
            <person name="Shi R."/>
            <person name="Sims S."/>
            <person name="Singer S.R."/>
            <person name="Sinharoy S."/>
            <person name="Sterck L."/>
            <person name="Viollet A."/>
            <person name="Wang B.B."/>
            <person name="Wang K."/>
            <person name="Wang M."/>
            <person name="Wang X."/>
            <person name="Warfsmann J."/>
            <person name="Weissenbach J."/>
            <person name="White D.D."/>
            <person name="White J.D."/>
            <person name="Wiley G.B."/>
            <person name="Wincker P."/>
            <person name="Xing Y."/>
            <person name="Yang L."/>
            <person name="Yao Z."/>
            <person name="Ying F."/>
            <person name="Zhai J."/>
            <person name="Zhou L."/>
            <person name="Zuber A."/>
            <person name="Denarie J."/>
            <person name="Dixon R.A."/>
            <person name="May G.D."/>
            <person name="Schwartz D.C."/>
            <person name="Rogers J."/>
            <person name="Quetier F."/>
            <person name="Town C.D."/>
            <person name="Roe B.A."/>
        </authorList>
    </citation>
    <scope>NUCLEOTIDE SEQUENCE [LARGE SCALE GENOMIC DNA]</scope>
    <source>
        <strain evidence="14">A17</strain>
        <strain evidence="15 16">cv. Jemalong A17</strain>
    </source>
</reference>
<dbReference type="PANTHER" id="PTHR11017">
    <property type="entry name" value="LEUCINE-RICH REPEAT-CONTAINING PROTEIN"/>
    <property type="match status" value="1"/>
</dbReference>
<evidence type="ECO:0000259" key="12">
    <source>
        <dbReference type="Pfam" id="PF20160"/>
    </source>
</evidence>
<keyword evidence="4 7" id="KW-0648">Protein biosynthesis</keyword>
<dbReference type="GO" id="GO:0006952">
    <property type="term" value="P:defense response"/>
    <property type="evidence" value="ECO:0007669"/>
    <property type="project" value="InterPro"/>
</dbReference>
<dbReference type="Pfam" id="PF20160">
    <property type="entry name" value="C-JID"/>
    <property type="match status" value="1"/>
</dbReference>
<comment type="subcellular location">
    <subcellularLocation>
        <location evidence="7">Mitochondrion</location>
    </subcellularLocation>
</comment>
<dbReference type="Pfam" id="PF23282">
    <property type="entry name" value="WHD_ROQ1"/>
    <property type="match status" value="1"/>
</dbReference>
<evidence type="ECO:0000256" key="9">
    <source>
        <dbReference type="SAM" id="MobiDB-lite"/>
    </source>
</evidence>
<keyword evidence="8" id="KW-0175">Coiled coil</keyword>
<dbReference type="HAMAP" id="MF_00050">
    <property type="entry name" value="EF_Ts"/>
    <property type="match status" value="1"/>
</dbReference>
<dbReference type="Pfam" id="PF00889">
    <property type="entry name" value="EF_TS"/>
    <property type="match status" value="1"/>
</dbReference>
<feature type="domain" description="C-JID" evidence="12">
    <location>
        <begin position="731"/>
        <end position="861"/>
    </location>
</feature>
<protein>
    <recommendedName>
        <fullName evidence="7">Elongation factor Ts, mitochondrial</fullName>
        <shortName evidence="7">EF-Ts</shortName>
        <shortName evidence="7">EF-TsMt</shortName>
    </recommendedName>
</protein>
<feature type="region of interest" description="Disordered" evidence="9">
    <location>
        <begin position="903"/>
        <end position="929"/>
    </location>
</feature>
<dbReference type="PRINTS" id="PR00364">
    <property type="entry name" value="DISEASERSIST"/>
</dbReference>
<evidence type="ECO:0000256" key="8">
    <source>
        <dbReference type="SAM" id="Coils"/>
    </source>
</evidence>
<evidence type="ECO:0000259" key="10">
    <source>
        <dbReference type="Pfam" id="PF00889"/>
    </source>
</evidence>
<dbReference type="AlphaFoldDB" id="G7KN33"/>
<name>G7KN33_MEDTR</name>
<dbReference type="InterPro" id="IPR027417">
    <property type="entry name" value="P-loop_NTPase"/>
</dbReference>
<dbReference type="InterPro" id="IPR001816">
    <property type="entry name" value="Transl_elong_EFTs/EF1B"/>
</dbReference>
<feature type="region of interest" description="Disordered" evidence="9">
    <location>
        <begin position="944"/>
        <end position="970"/>
    </location>
</feature>
<evidence type="ECO:0000313" key="16">
    <source>
        <dbReference type="Proteomes" id="UP000002051"/>
    </source>
</evidence>
<comment type="catalytic activity">
    <reaction evidence="6">
        <text>NAD(+) + H2O = ADP-D-ribose + nicotinamide + H(+)</text>
        <dbReference type="Rhea" id="RHEA:16301"/>
        <dbReference type="ChEBI" id="CHEBI:15377"/>
        <dbReference type="ChEBI" id="CHEBI:15378"/>
        <dbReference type="ChEBI" id="CHEBI:17154"/>
        <dbReference type="ChEBI" id="CHEBI:57540"/>
        <dbReference type="ChEBI" id="CHEBI:57967"/>
        <dbReference type="EC" id="3.2.2.6"/>
    </reaction>
    <physiologicalReaction direction="left-to-right" evidence="6">
        <dbReference type="Rhea" id="RHEA:16302"/>
    </physiologicalReaction>
</comment>
<dbReference type="SUPFAM" id="SSF46785">
    <property type="entry name" value="Winged helix' DNA-binding domain"/>
    <property type="match status" value="1"/>
</dbReference>
<dbReference type="InterPro" id="IPR044974">
    <property type="entry name" value="Disease_R_plants"/>
</dbReference>
<dbReference type="eggNOG" id="KOG1071">
    <property type="taxonomic scope" value="Eukaryota"/>
</dbReference>
<keyword evidence="16" id="KW-1185">Reference proteome</keyword>
<evidence type="ECO:0000259" key="13">
    <source>
        <dbReference type="Pfam" id="PF23282"/>
    </source>
</evidence>
<dbReference type="GO" id="GO:0061809">
    <property type="term" value="F:NAD+ nucleosidase activity, cyclic ADP-ribose generating"/>
    <property type="evidence" value="ECO:0007669"/>
    <property type="project" value="UniProtKB-EC"/>
</dbReference>
<evidence type="ECO:0000256" key="5">
    <source>
        <dbReference type="ARBA" id="ARBA00023027"/>
    </source>
</evidence>
<dbReference type="PaxDb" id="3880-AES76692"/>
<feature type="compositionally biased region" description="Polar residues" evidence="9">
    <location>
        <begin position="944"/>
        <end position="969"/>
    </location>
</feature>
<dbReference type="Gene3D" id="1.10.8.430">
    <property type="entry name" value="Helical domain of apoptotic protease-activating factors"/>
    <property type="match status" value="1"/>
</dbReference>
<dbReference type="Proteomes" id="UP000002051">
    <property type="component" value="Chromosome 6"/>
</dbReference>
<dbReference type="GO" id="GO:0043531">
    <property type="term" value="F:ADP binding"/>
    <property type="evidence" value="ECO:0007669"/>
    <property type="project" value="InterPro"/>
</dbReference>
<evidence type="ECO:0000256" key="6">
    <source>
        <dbReference type="ARBA" id="ARBA00047304"/>
    </source>
</evidence>
<dbReference type="InterPro" id="IPR001611">
    <property type="entry name" value="Leu-rich_rpt"/>
</dbReference>
<dbReference type="Pfam" id="PF00931">
    <property type="entry name" value="NB-ARC"/>
    <property type="match status" value="1"/>
</dbReference>
<dbReference type="InterPro" id="IPR032675">
    <property type="entry name" value="LRR_dom_sf"/>
</dbReference>
<proteinExistence type="inferred from homology"/>
<dbReference type="InterPro" id="IPR002182">
    <property type="entry name" value="NB-ARC"/>
</dbReference>
<dbReference type="Gene3D" id="3.80.10.10">
    <property type="entry name" value="Ribonuclease Inhibitor"/>
    <property type="match status" value="2"/>
</dbReference>
<dbReference type="SUPFAM" id="SSF52058">
    <property type="entry name" value="L domain-like"/>
    <property type="match status" value="1"/>
</dbReference>
<feature type="domain" description="Translation elongation factor EFTs/EF1B dimerisation" evidence="10">
    <location>
        <begin position="1043"/>
        <end position="1107"/>
    </location>
</feature>
<dbReference type="InterPro" id="IPR058192">
    <property type="entry name" value="WHD_ROQ1-like"/>
</dbReference>
<evidence type="ECO:0000256" key="1">
    <source>
        <dbReference type="ARBA" id="ARBA00022614"/>
    </source>
</evidence>
<accession>A0A0C3VZ94</accession>
<keyword evidence="1" id="KW-0433">Leucine-rich repeat</keyword>
<gene>
    <name evidence="7" type="primary">EFTS</name>
    <name evidence="14" type="ordered locus">MTR_6g084360</name>
</gene>
<feature type="domain" description="NB-ARC" evidence="11">
    <location>
        <begin position="59"/>
        <end position="230"/>
    </location>
</feature>
<dbReference type="InterPro" id="IPR036390">
    <property type="entry name" value="WH_DNA-bd_sf"/>
</dbReference>
<dbReference type="Gene3D" id="3.40.50.300">
    <property type="entry name" value="P-loop containing nucleotide triphosphate hydrolases"/>
    <property type="match status" value="1"/>
</dbReference>
<reference evidence="15" key="3">
    <citation type="submission" date="2015-04" db="UniProtKB">
        <authorList>
            <consortium name="EnsemblPlants"/>
        </authorList>
    </citation>
    <scope>IDENTIFICATION</scope>
    <source>
        <strain evidence="15">cv. Jemalong A17</strain>
    </source>
</reference>
<dbReference type="InterPro" id="IPR042197">
    <property type="entry name" value="Apaf_helical"/>
</dbReference>
<keyword evidence="5" id="KW-0520">NAD</keyword>
<dbReference type="HOGENOM" id="CLU_001561_0_2_1"/>
<evidence type="ECO:0000313" key="14">
    <source>
        <dbReference type="EMBL" id="AES76692.2"/>
    </source>
</evidence>
<accession>G7KN33</accession>
<dbReference type="InterPro" id="IPR003591">
    <property type="entry name" value="Leu-rich_rpt_typical-subtyp"/>
</dbReference>